<accession>A0A7W3YC04</accession>
<dbReference type="AlphaFoldDB" id="A0A7W3YC04"/>
<keyword evidence="5" id="KW-1185">Reference proteome</keyword>
<dbReference type="EMBL" id="JACIUY010000044">
    <property type="protein sequence ID" value="MBB1085561.1"/>
    <property type="molecule type" value="Genomic_DNA"/>
</dbReference>
<evidence type="ECO:0000313" key="3">
    <source>
        <dbReference type="EMBL" id="MBB1085561.1"/>
    </source>
</evidence>
<dbReference type="Proteomes" id="UP000518255">
    <property type="component" value="Unassembled WGS sequence"/>
</dbReference>
<dbReference type="Gene3D" id="2.40.128.690">
    <property type="entry name" value="YycH protein, domain 3-like"/>
    <property type="match status" value="1"/>
</dbReference>
<dbReference type="Pfam" id="PF09648">
    <property type="entry name" value="YycI"/>
    <property type="match status" value="1"/>
</dbReference>
<feature type="domain" description="Regulatory protein YycH-like" evidence="1">
    <location>
        <begin position="39"/>
        <end position="260"/>
    </location>
</feature>
<dbReference type="InterPro" id="IPR018604">
    <property type="entry name" value="YycI-like"/>
</dbReference>
<comment type="caution">
    <text evidence="3">The sequence shown here is derived from an EMBL/GenBank/DDBJ whole genome shotgun (WGS) entry which is preliminary data.</text>
</comment>
<proteinExistence type="predicted"/>
<dbReference type="EMBL" id="JACIUZ010000019">
    <property type="protein sequence ID" value="MBB1062488.1"/>
    <property type="molecule type" value="Genomic_DNA"/>
</dbReference>
<dbReference type="Proteomes" id="UP000544052">
    <property type="component" value="Unassembled WGS sequence"/>
</dbReference>
<dbReference type="RefSeq" id="WP_182580480.1">
    <property type="nucleotide sequence ID" value="NZ_JACIUY010000044.1"/>
</dbReference>
<reference evidence="4 5" key="1">
    <citation type="submission" date="2020-07" db="EMBL/GenBank/DDBJ databases">
        <title>Description of Limosilactobacillus balticus sp. nov., Limosilactobacillus agrestis sp. nov., Limosilactobacillus albertensis sp. nov., Limosilactobacillus rudii sp. nov., Limosilactobacillus fastidiosus sp. nov., five novel Limosilactobacillus species isolated from the vertebrate gastrointestinal tract, and proposal of 6 subspecies of Limosilactobacillus reuteri adapted to the gastrointestinal tract of specific vertebrate hosts.</title>
        <authorList>
            <person name="Li F."/>
            <person name="Cheng C."/>
            <person name="Zheng J."/>
            <person name="Quevedo R.M."/>
            <person name="Li J."/>
            <person name="Roos S."/>
            <person name="Gaenzle M.G."/>
            <person name="Walter J."/>
        </authorList>
    </citation>
    <scope>NUCLEOTIDE SEQUENCE [LARGE SCALE GENOMIC DNA]</scope>
    <source>
        <strain evidence="3 4">WF-MA3-C</strain>
        <strain evidence="2 5">WF-MO7-1</strain>
    </source>
</reference>
<protein>
    <submittedName>
        <fullName evidence="3">Two-component system regulatory protein YycI</fullName>
    </submittedName>
</protein>
<gene>
    <name evidence="3" type="ORF">H5R63_01960</name>
    <name evidence="2" type="ORF">H5R64_01510</name>
</gene>
<evidence type="ECO:0000313" key="5">
    <source>
        <dbReference type="Proteomes" id="UP000544052"/>
    </source>
</evidence>
<organism evidence="3 4">
    <name type="scientific">Limosilactobacillus fastidiosus</name>
    <dbReference type="NCBI Taxonomy" id="2759855"/>
    <lineage>
        <taxon>Bacteria</taxon>
        <taxon>Bacillati</taxon>
        <taxon>Bacillota</taxon>
        <taxon>Bacilli</taxon>
        <taxon>Lactobacillales</taxon>
        <taxon>Lactobacillaceae</taxon>
        <taxon>Limosilactobacillus</taxon>
    </lineage>
</organism>
<sequence>MNFKRIQWIFFFAFLLFDVIIASSLLVENRFIVTNNQTGRSSIILKEMKDDSISYGKLESGHQNGYYLSGYRSAEDGQLDNAAVRLHGQETHFSNNTLTSEFSEPLNINIETPNVRLNELIHNTHQVALGKHYRYNPYLSTKRVIVYTQIVEGWPVMNGDGQIRFRVNSNHEVTGYTQTFLEGVKILRPESSTISQKRAVVWLYKHNQIPNNSRIRWVQLGYSRLLSTNTDNRNVYIPTWVAEIKTKNSGAVDRISINAFNSTIMKDITTSVNTEALNRK</sequence>
<dbReference type="GO" id="GO:0016020">
    <property type="term" value="C:membrane"/>
    <property type="evidence" value="ECO:0007669"/>
    <property type="project" value="InterPro"/>
</dbReference>
<name>A0A7W3YC04_9LACO</name>
<evidence type="ECO:0000313" key="4">
    <source>
        <dbReference type="Proteomes" id="UP000518255"/>
    </source>
</evidence>
<evidence type="ECO:0000313" key="2">
    <source>
        <dbReference type="EMBL" id="MBB1062488.1"/>
    </source>
</evidence>
<evidence type="ECO:0000259" key="1">
    <source>
        <dbReference type="Pfam" id="PF09648"/>
    </source>
</evidence>